<gene>
    <name evidence="2" type="ORF">POVCU2_0023480</name>
</gene>
<accession>A0A1A8VX32</accession>
<organism evidence="2 3">
    <name type="scientific">Plasmodium ovale curtisi</name>
    <dbReference type="NCBI Taxonomy" id="864141"/>
    <lineage>
        <taxon>Eukaryota</taxon>
        <taxon>Sar</taxon>
        <taxon>Alveolata</taxon>
        <taxon>Apicomplexa</taxon>
        <taxon>Aconoidasida</taxon>
        <taxon>Haemosporida</taxon>
        <taxon>Plasmodiidae</taxon>
        <taxon>Plasmodium</taxon>
        <taxon>Plasmodium (Plasmodium)</taxon>
    </lineage>
</organism>
<evidence type="ECO:0000313" key="2">
    <source>
        <dbReference type="EMBL" id="SBS83909.1"/>
    </source>
</evidence>
<proteinExistence type="predicted"/>
<reference evidence="3" key="1">
    <citation type="submission" date="2016-05" db="EMBL/GenBank/DDBJ databases">
        <authorList>
            <person name="Naeem Raeece"/>
        </authorList>
    </citation>
    <scope>NUCLEOTIDE SEQUENCE [LARGE SCALE GENOMIC DNA]</scope>
</reference>
<evidence type="ECO:0008006" key="4">
    <source>
        <dbReference type="Google" id="ProtNLM"/>
    </source>
</evidence>
<dbReference type="EMBL" id="FLQU01000319">
    <property type="protein sequence ID" value="SBS83909.1"/>
    <property type="molecule type" value="Genomic_DNA"/>
</dbReference>
<dbReference type="AlphaFoldDB" id="A0A1A8VX32"/>
<feature type="compositionally biased region" description="Basic and acidic residues" evidence="1">
    <location>
        <begin position="77"/>
        <end position="89"/>
    </location>
</feature>
<dbReference type="Proteomes" id="UP000078560">
    <property type="component" value="Unassembled WGS sequence"/>
</dbReference>
<evidence type="ECO:0000256" key="1">
    <source>
        <dbReference type="SAM" id="MobiDB-lite"/>
    </source>
</evidence>
<evidence type="ECO:0000313" key="3">
    <source>
        <dbReference type="Proteomes" id="UP000078560"/>
    </source>
</evidence>
<protein>
    <recommendedName>
        <fullName evidence="4">Sporozoite surface protein essential for liver stage development</fullName>
    </recommendedName>
</protein>
<name>A0A1A8VX32_PLAOA</name>
<feature type="region of interest" description="Disordered" evidence="1">
    <location>
        <begin position="77"/>
        <end position="104"/>
    </location>
</feature>
<sequence length="148" mass="17630">MSPVVLDTYDYVYLRPRAANTVYYPWVLTWKYVVSSKSTGCFGSTKKYTAVPEAYYYPNYYYVYYYPSEVLSPAITEKSRNTEKKKEKEEDSEEAKEEVVNEQRPKKEVAKKEYEYSDREKWVRTYVPVVDPYYYASTVYVPRALILP</sequence>